<organism evidence="4 5">
    <name type="scientific">Starkeya nomas</name>
    <dbReference type="NCBI Taxonomy" id="2666134"/>
    <lineage>
        <taxon>Bacteria</taxon>
        <taxon>Pseudomonadati</taxon>
        <taxon>Pseudomonadota</taxon>
        <taxon>Alphaproteobacteria</taxon>
        <taxon>Hyphomicrobiales</taxon>
        <taxon>Xanthobacteraceae</taxon>
        <taxon>Starkeya</taxon>
    </lineage>
</organism>
<feature type="transmembrane region" description="Helical" evidence="1">
    <location>
        <begin position="84"/>
        <end position="102"/>
    </location>
</feature>
<feature type="domain" description="FecR N-terminal" evidence="3">
    <location>
        <begin position="15"/>
        <end position="57"/>
    </location>
</feature>
<evidence type="ECO:0008006" key="6">
    <source>
        <dbReference type="Google" id="ProtNLM"/>
    </source>
</evidence>
<dbReference type="RefSeq" id="WP_159601940.1">
    <property type="nucleotide sequence ID" value="NZ_CACSAS010000001.1"/>
</dbReference>
<dbReference type="InterPro" id="IPR032623">
    <property type="entry name" value="FecR_N"/>
</dbReference>
<keyword evidence="1" id="KW-1133">Transmembrane helix</keyword>
<dbReference type="Proteomes" id="UP000433050">
    <property type="component" value="Unassembled WGS sequence"/>
</dbReference>
<dbReference type="InterPro" id="IPR006860">
    <property type="entry name" value="FecR"/>
</dbReference>
<dbReference type="InterPro" id="IPR012373">
    <property type="entry name" value="Ferrdict_sens_TM"/>
</dbReference>
<evidence type="ECO:0000256" key="1">
    <source>
        <dbReference type="SAM" id="Phobius"/>
    </source>
</evidence>
<evidence type="ECO:0000313" key="4">
    <source>
        <dbReference type="EMBL" id="CAA0112597.1"/>
    </source>
</evidence>
<sequence>MPGKRATRAQRRRHEEAAEWLLRNGETGQTVAERAAFQSWLERDPENRRTYDAASRLMGEASSAIRSDPSLQRVELRSPRSGRILAGCLLAIGLAGVLFLALDGPMRLRADAMSGAGEMPFLTLADGSLVQLDASSAIAYENSDDRRTVRLLRGRAFFDVARDPDRPFTVEAGGARVTALGTAFAVSLGDTETDVAVAKHAVLIEWAEAAYPSLRVSEGEQAVVDDRAGATRVTPDAALALAWRRGQLVVDNAPLSYVVNEMNRHFAGRIVIAGFGLADRRISGTMTVSNTDAALDFLQRALGVTVNRIGPLIVVRGG</sequence>
<dbReference type="PANTHER" id="PTHR30273">
    <property type="entry name" value="PERIPLASMIC SIGNAL SENSOR AND SIGMA FACTOR ACTIVATOR FECR-RELATED"/>
    <property type="match status" value="1"/>
</dbReference>
<evidence type="ECO:0000259" key="3">
    <source>
        <dbReference type="Pfam" id="PF16220"/>
    </source>
</evidence>
<evidence type="ECO:0000259" key="2">
    <source>
        <dbReference type="Pfam" id="PF04773"/>
    </source>
</evidence>
<dbReference type="Gene3D" id="2.60.120.1440">
    <property type="match status" value="1"/>
</dbReference>
<keyword evidence="5" id="KW-1185">Reference proteome</keyword>
<proteinExistence type="predicted"/>
<dbReference type="Gene3D" id="3.55.50.30">
    <property type="match status" value="1"/>
</dbReference>
<dbReference type="AlphaFoldDB" id="A0A5S9Q5W7"/>
<name>A0A5S9Q5W7_9HYPH</name>
<dbReference type="EMBL" id="CACSAS010000001">
    <property type="protein sequence ID" value="CAA0112597.1"/>
    <property type="molecule type" value="Genomic_DNA"/>
</dbReference>
<keyword evidence="1" id="KW-0472">Membrane</keyword>
<protein>
    <recommendedName>
        <fullName evidence="6">Protein FecR</fullName>
    </recommendedName>
</protein>
<dbReference type="PANTHER" id="PTHR30273:SF2">
    <property type="entry name" value="PROTEIN FECR"/>
    <property type="match status" value="1"/>
</dbReference>
<dbReference type="Pfam" id="PF16220">
    <property type="entry name" value="DUF4880"/>
    <property type="match status" value="1"/>
</dbReference>
<reference evidence="4 5" key="1">
    <citation type="submission" date="2019-12" db="EMBL/GenBank/DDBJ databases">
        <authorList>
            <person name="Reyes-Prieto M."/>
        </authorList>
    </citation>
    <scope>NUCLEOTIDE SEQUENCE [LARGE SCALE GENOMIC DNA]</scope>
    <source>
        <strain evidence="4">HF14-78462</strain>
    </source>
</reference>
<accession>A0A5S9Q5W7</accession>
<keyword evidence="1" id="KW-0812">Transmembrane</keyword>
<dbReference type="GO" id="GO:0016989">
    <property type="term" value="F:sigma factor antagonist activity"/>
    <property type="evidence" value="ECO:0007669"/>
    <property type="project" value="TreeGrafter"/>
</dbReference>
<evidence type="ECO:0000313" key="5">
    <source>
        <dbReference type="Proteomes" id="UP000433050"/>
    </source>
</evidence>
<dbReference type="Pfam" id="PF04773">
    <property type="entry name" value="FecR"/>
    <property type="match status" value="1"/>
</dbReference>
<dbReference type="PIRSF" id="PIRSF018266">
    <property type="entry name" value="FecR"/>
    <property type="match status" value="1"/>
</dbReference>
<gene>
    <name evidence="4" type="ORF">STARVERO_04074</name>
</gene>
<feature type="domain" description="FecR protein" evidence="2">
    <location>
        <begin position="114"/>
        <end position="202"/>
    </location>
</feature>